<protein>
    <submittedName>
        <fullName evidence="1">Uncharacterized protein</fullName>
    </submittedName>
</protein>
<evidence type="ECO:0000313" key="2">
    <source>
        <dbReference type="Proteomes" id="UP000266118"/>
    </source>
</evidence>
<proteinExistence type="predicted"/>
<dbReference type="AlphaFoldDB" id="A0A386HND5"/>
<accession>A0A386HND5</accession>
<evidence type="ECO:0000313" key="1">
    <source>
        <dbReference type="EMBL" id="AYD47428.1"/>
    </source>
</evidence>
<dbReference type="KEGG" id="ark:D6B99_07285"/>
<name>A0A386HND5_9BACT</name>
<reference evidence="1 2" key="1">
    <citation type="submission" date="2018-09" db="EMBL/GenBank/DDBJ databases">
        <title>Arachidicoccus sp. nov., a bacterium isolated from soil.</title>
        <authorList>
            <person name="Weon H.-Y."/>
            <person name="Kwon S.-W."/>
            <person name="Lee S.A."/>
        </authorList>
    </citation>
    <scope>NUCLEOTIDE SEQUENCE [LARGE SCALE GENOMIC DNA]</scope>
    <source>
        <strain evidence="1 2">KIS59-12</strain>
    </source>
</reference>
<dbReference type="Proteomes" id="UP000266118">
    <property type="component" value="Chromosome"/>
</dbReference>
<dbReference type="RefSeq" id="WP_119986537.1">
    <property type="nucleotide sequence ID" value="NZ_CP032489.1"/>
</dbReference>
<keyword evidence="2" id="KW-1185">Reference proteome</keyword>
<dbReference type="EMBL" id="CP032489">
    <property type="protein sequence ID" value="AYD47428.1"/>
    <property type="molecule type" value="Genomic_DNA"/>
</dbReference>
<sequence length="96" mass="11152">MYLIGFCLVFSGLNLLFFRIKNKAFNLQQITIPAHIQIKEDPYFGQDKKRAPILDYYLDSLSSTVSGKRILDSLNLLRPGLLDSFRIFKNNINHLF</sequence>
<organism evidence="1 2">
    <name type="scientific">Arachidicoccus soli</name>
    <dbReference type="NCBI Taxonomy" id="2341117"/>
    <lineage>
        <taxon>Bacteria</taxon>
        <taxon>Pseudomonadati</taxon>
        <taxon>Bacteroidota</taxon>
        <taxon>Chitinophagia</taxon>
        <taxon>Chitinophagales</taxon>
        <taxon>Chitinophagaceae</taxon>
        <taxon>Arachidicoccus</taxon>
    </lineage>
</organism>
<gene>
    <name evidence="1" type="ORF">D6B99_07285</name>
</gene>